<gene>
    <name evidence="3" type="ORF">PR048_017735</name>
</gene>
<feature type="compositionally biased region" description="Basic and acidic residues" evidence="1">
    <location>
        <begin position="68"/>
        <end position="77"/>
    </location>
</feature>
<feature type="region of interest" description="Disordered" evidence="1">
    <location>
        <begin position="330"/>
        <end position="353"/>
    </location>
</feature>
<dbReference type="EMBL" id="JARBHB010000006">
    <property type="protein sequence ID" value="KAJ8881259.1"/>
    <property type="molecule type" value="Genomic_DNA"/>
</dbReference>
<proteinExistence type="predicted"/>
<evidence type="ECO:0000256" key="2">
    <source>
        <dbReference type="SAM" id="SignalP"/>
    </source>
</evidence>
<feature type="region of interest" description="Disordered" evidence="1">
    <location>
        <begin position="65"/>
        <end position="87"/>
    </location>
</feature>
<accession>A0ABQ9HAE7</accession>
<reference evidence="3 4" key="1">
    <citation type="submission" date="2023-02" db="EMBL/GenBank/DDBJ databases">
        <title>LHISI_Scaffold_Assembly.</title>
        <authorList>
            <person name="Stuart O.P."/>
            <person name="Cleave R."/>
            <person name="Magrath M.J.L."/>
            <person name="Mikheyev A.S."/>
        </authorList>
    </citation>
    <scope>NUCLEOTIDE SEQUENCE [LARGE SCALE GENOMIC DNA]</scope>
    <source>
        <strain evidence="3">Daus_M_001</strain>
        <tissue evidence="3">Leg muscle</tissue>
    </source>
</reference>
<feature type="chain" id="PRO_5045714758" evidence="2">
    <location>
        <begin position="24"/>
        <end position="804"/>
    </location>
</feature>
<organism evidence="3 4">
    <name type="scientific">Dryococelus australis</name>
    <dbReference type="NCBI Taxonomy" id="614101"/>
    <lineage>
        <taxon>Eukaryota</taxon>
        <taxon>Metazoa</taxon>
        <taxon>Ecdysozoa</taxon>
        <taxon>Arthropoda</taxon>
        <taxon>Hexapoda</taxon>
        <taxon>Insecta</taxon>
        <taxon>Pterygota</taxon>
        <taxon>Neoptera</taxon>
        <taxon>Polyneoptera</taxon>
        <taxon>Phasmatodea</taxon>
        <taxon>Verophasmatodea</taxon>
        <taxon>Anareolatae</taxon>
        <taxon>Phasmatidae</taxon>
        <taxon>Eurycanthinae</taxon>
        <taxon>Dryococelus</taxon>
    </lineage>
</organism>
<sequence>MKIEAKCACVKLPLLCLSTAVSGYGSANGLNQRVLYLFGQIGTTRGLPRSLEPIKVIEARMEQCQNERAGETGDPRENPPTNGIVRHDSHLQNPVTLLGIEPGSPFAGPLAKLAETPSQTRQLGMLSLVKRLHAIGIPFLEVPGPATRLFINLRTATTFRTTKRGGTVATRWTRIREGSGSIPRPAILVAVFHGFQNHSRPMLEWVPNKGHGFLPHSLFPAQLAPSLMTSLSPRRAAVVWRLEYLPSTYATPGGGRSRIFACGNRAGRCRWPAGFSQGSLPLHSGAAPYSPHFTLIGSQDLDVKSRPNLSTSLYRRRAYCEYQAPRRQLPFPAPAKGARPTLSCPRGGLTPADVPRIDRGRRLGVALRVGSEGIKGHSPPPCTPSIAGLDRDPAEHLPHPCTSSALVIHGDNVISRLGAPTLRLRRRLPGLWASADISQHLVTRTVFPPQVLSTPFTIIVLAEKQSNLGTLRLFTVNFGRTFNPIFSSVSGAVLHRQLLYFSLRLVDSAVIRDGEHCSDNHEVGKKTTLICINEPSQHLPAVISGKPWKTEIRMTKSVFELSSSQICKFTITRDGELYLRVCSLLEEPLGCLRVELSYHPPASFAISPSISPNIHLLSENGVAGALYDVDAVMLWRRWPEWWVPMCYIAVDGVYAILFGVDSYRHPLDVQTRIHGQLLTDGPTEAKIDCCSNAAITVARQTLRDGCDPNEKIRFCAFLPKADLQLELRFSFCPRRAAWRCSQFGDLHEANARLPKLISPPPPPSTIFLILTNARRACLRCDPLRVKGRRGAERRGERVVVKGQD</sequence>
<keyword evidence="4" id="KW-1185">Reference proteome</keyword>
<evidence type="ECO:0000313" key="3">
    <source>
        <dbReference type="EMBL" id="KAJ8881259.1"/>
    </source>
</evidence>
<evidence type="ECO:0000313" key="4">
    <source>
        <dbReference type="Proteomes" id="UP001159363"/>
    </source>
</evidence>
<comment type="caution">
    <text evidence="3">The sequence shown here is derived from an EMBL/GenBank/DDBJ whole genome shotgun (WGS) entry which is preliminary data.</text>
</comment>
<keyword evidence="2" id="KW-0732">Signal</keyword>
<dbReference type="Proteomes" id="UP001159363">
    <property type="component" value="Chromosome 5"/>
</dbReference>
<feature type="signal peptide" evidence="2">
    <location>
        <begin position="1"/>
        <end position="23"/>
    </location>
</feature>
<protein>
    <submittedName>
        <fullName evidence="3">Uncharacterized protein</fullName>
    </submittedName>
</protein>
<name>A0ABQ9HAE7_9NEOP</name>
<evidence type="ECO:0000256" key="1">
    <source>
        <dbReference type="SAM" id="MobiDB-lite"/>
    </source>
</evidence>